<accession>A0A154P3V8</accession>
<proteinExistence type="predicted"/>
<dbReference type="AlphaFoldDB" id="A0A154P3V8"/>
<reference evidence="1 2" key="1">
    <citation type="submission" date="2015-07" db="EMBL/GenBank/DDBJ databases">
        <title>The genome of Dufourea novaeangliae.</title>
        <authorList>
            <person name="Pan H."/>
            <person name="Kapheim K."/>
        </authorList>
    </citation>
    <scope>NUCLEOTIDE SEQUENCE [LARGE SCALE GENOMIC DNA]</scope>
    <source>
        <strain evidence="1">0120121106</strain>
        <tissue evidence="1">Whole body</tissue>
    </source>
</reference>
<sequence>MFRLAKDRLSTKLVRDRGRLKECQKTRECRHGFVRDTIAMDIEKSRHSRTRLVHSNQISQTI</sequence>
<evidence type="ECO:0000313" key="1">
    <source>
        <dbReference type="EMBL" id="KZC06625.1"/>
    </source>
</evidence>
<organism evidence="1 2">
    <name type="scientific">Dufourea novaeangliae</name>
    <name type="common">Sweat bee</name>
    <dbReference type="NCBI Taxonomy" id="178035"/>
    <lineage>
        <taxon>Eukaryota</taxon>
        <taxon>Metazoa</taxon>
        <taxon>Ecdysozoa</taxon>
        <taxon>Arthropoda</taxon>
        <taxon>Hexapoda</taxon>
        <taxon>Insecta</taxon>
        <taxon>Pterygota</taxon>
        <taxon>Neoptera</taxon>
        <taxon>Endopterygota</taxon>
        <taxon>Hymenoptera</taxon>
        <taxon>Apocrita</taxon>
        <taxon>Aculeata</taxon>
        <taxon>Apoidea</taxon>
        <taxon>Anthophila</taxon>
        <taxon>Halictidae</taxon>
        <taxon>Rophitinae</taxon>
        <taxon>Dufourea</taxon>
    </lineage>
</organism>
<protein>
    <submittedName>
        <fullName evidence="1">Uncharacterized protein</fullName>
    </submittedName>
</protein>
<gene>
    <name evidence="1" type="ORF">WN55_10536</name>
</gene>
<dbReference type="EMBL" id="KQ434809">
    <property type="protein sequence ID" value="KZC06625.1"/>
    <property type="molecule type" value="Genomic_DNA"/>
</dbReference>
<keyword evidence="2" id="KW-1185">Reference proteome</keyword>
<name>A0A154P3V8_DUFNO</name>
<evidence type="ECO:0000313" key="2">
    <source>
        <dbReference type="Proteomes" id="UP000076502"/>
    </source>
</evidence>
<dbReference type="Proteomes" id="UP000076502">
    <property type="component" value="Unassembled WGS sequence"/>
</dbReference>